<dbReference type="Pfam" id="PF01206">
    <property type="entry name" value="TusA"/>
    <property type="match status" value="1"/>
</dbReference>
<evidence type="ECO:0000313" key="3">
    <source>
        <dbReference type="EMBL" id="MBU9727917.1"/>
    </source>
</evidence>
<proteinExistence type="inferred from homology"/>
<dbReference type="InterPro" id="IPR019870">
    <property type="entry name" value="Se_metab_YedF"/>
</dbReference>
<evidence type="ECO:0000256" key="1">
    <source>
        <dbReference type="ARBA" id="ARBA00008984"/>
    </source>
</evidence>
<reference evidence="3 4" key="1">
    <citation type="submission" date="2021-06" db="EMBL/GenBank/DDBJ databases">
        <title>Description of novel taxa of the family Lachnospiraceae.</title>
        <authorList>
            <person name="Chaplin A.V."/>
            <person name="Sokolova S.R."/>
            <person name="Pikina A.P."/>
            <person name="Korzhanova M."/>
            <person name="Belova V."/>
            <person name="Korostin D."/>
            <person name="Efimov B.A."/>
        </authorList>
    </citation>
    <scope>NUCLEOTIDE SEQUENCE [LARGE SCALE GENOMIC DNA]</scope>
    <source>
        <strain evidence="3 4">ASD4241</strain>
    </source>
</reference>
<protein>
    <submittedName>
        <fullName evidence="3">Sulfurtransferase-like selenium metabolism protein YedF</fullName>
    </submittedName>
</protein>
<dbReference type="InterPro" id="IPR027396">
    <property type="entry name" value="DsrEFH-like"/>
</dbReference>
<dbReference type="InterPro" id="IPR001455">
    <property type="entry name" value="TusA-like"/>
</dbReference>
<accession>A0ABS6KBP2</accession>
<organism evidence="3 4">
    <name type="scientific">Diplocloster modestus</name>
    <dbReference type="NCBI Taxonomy" id="2850322"/>
    <lineage>
        <taxon>Bacteria</taxon>
        <taxon>Bacillati</taxon>
        <taxon>Bacillota</taxon>
        <taxon>Clostridia</taxon>
        <taxon>Lachnospirales</taxon>
        <taxon>Lachnospiraceae</taxon>
        <taxon>Diplocloster</taxon>
    </lineage>
</organism>
<comment type="similarity">
    <text evidence="1">Belongs to the sulfur carrier protein TusA family.</text>
</comment>
<dbReference type="NCBIfam" id="TIGR03527">
    <property type="entry name" value="selenium_YedF"/>
    <property type="match status" value="1"/>
</dbReference>
<dbReference type="SUPFAM" id="SSF75169">
    <property type="entry name" value="DsrEFH-like"/>
    <property type="match status" value="1"/>
</dbReference>
<dbReference type="SUPFAM" id="SSF64307">
    <property type="entry name" value="SirA-like"/>
    <property type="match status" value="1"/>
</dbReference>
<feature type="domain" description="UPF0033" evidence="2">
    <location>
        <begin position="2"/>
        <end position="70"/>
    </location>
</feature>
<dbReference type="InterPro" id="IPR036868">
    <property type="entry name" value="TusA-like_sf"/>
</dbReference>
<evidence type="ECO:0000259" key="2">
    <source>
        <dbReference type="Pfam" id="PF01206"/>
    </source>
</evidence>
<gene>
    <name evidence="3" type="primary">yedF</name>
    <name evidence="3" type="ORF">KTH90_18060</name>
</gene>
<comment type="caution">
    <text evidence="3">The sequence shown here is derived from an EMBL/GenBank/DDBJ whole genome shotgun (WGS) entry which is preliminary data.</text>
</comment>
<keyword evidence="4" id="KW-1185">Reference proteome</keyword>
<name>A0ABS6KBP2_9FIRM</name>
<evidence type="ECO:0000313" key="4">
    <source>
        <dbReference type="Proteomes" id="UP001314681"/>
    </source>
</evidence>
<dbReference type="Proteomes" id="UP001314681">
    <property type="component" value="Unassembled WGS sequence"/>
</dbReference>
<dbReference type="PANTHER" id="PTHR33279">
    <property type="entry name" value="SULFUR CARRIER PROTEIN YEDF-RELATED"/>
    <property type="match status" value="1"/>
</dbReference>
<dbReference type="EMBL" id="JAHQCX010000014">
    <property type="protein sequence ID" value="MBU9727917.1"/>
    <property type="molecule type" value="Genomic_DNA"/>
</dbReference>
<dbReference type="RefSeq" id="WP_238727222.1">
    <property type="nucleotide sequence ID" value="NZ_JAHQCX010000014.1"/>
</dbReference>
<dbReference type="PANTHER" id="PTHR33279:SF6">
    <property type="entry name" value="SULFUR CARRIER PROTEIN YEDF-RELATED"/>
    <property type="match status" value="1"/>
</dbReference>
<dbReference type="Gene3D" id="3.30.110.40">
    <property type="entry name" value="TusA-like domain"/>
    <property type="match status" value="1"/>
</dbReference>
<sequence length="207" mass="22363">MIQVDARGDRCPIPVIKAKKAIQELNGPGVIEILVDNEIAVKNVEKMAGYSGAACEAEKLSGQEFKLTITVEQEVNVNGETDVSDRAEACQADTDQGGTVVVVASDQMGDGEEELGRLLIKGFLFAVSQLEPLPDAILFYNGGARLTTEDSDSLEDLKYMESQGAEIMTCGTCLNYYGLTEKLAVGSVTNMYSIVEKMAWAKKTIRP</sequence>